<dbReference type="Proteomes" id="UP001500575">
    <property type="component" value="Unassembled WGS sequence"/>
</dbReference>
<accession>A0ABN2Y926</accession>
<keyword evidence="1" id="KW-0238">DNA-binding</keyword>
<sequence length="349" mass="38378">MRLSKRALNRTLLERQHLLRRTNLAVPAMVKHLVGLQAQAPMPPYLSLAARLESFDPLDVTRGLEERTLVRYLSMRSTVHLLVADDALSMRSFTAPVHAKERKISQNTAPALHLDPAEVEAAVREVLAGGSLPLARLGERLTERWPELPPNALNALARLDAPVVQVPPRGAWKQSGGVAYACVDDWLGRPQTAMDVEDLARRYLCAYGPASAADMVAWSSITGLAPMLKAMPDLEVVEDEDGKKLYDVPDAPYADEDAPAPVRLLGLYDNVWLSHAGRDRVTAPDKRKLWMGANGGNDATIFVDGMMEGLWRVVEGRPQVVTTFRTLTKAEQSDLDDELDRVAALLAVT</sequence>
<evidence type="ECO:0000313" key="2">
    <source>
        <dbReference type="Proteomes" id="UP001500575"/>
    </source>
</evidence>
<dbReference type="RefSeq" id="WP_344303459.1">
    <property type="nucleotide sequence ID" value="NZ_BAAAQQ010000011.1"/>
</dbReference>
<reference evidence="1 2" key="1">
    <citation type="journal article" date="2019" name="Int. J. Syst. Evol. Microbiol.">
        <title>The Global Catalogue of Microorganisms (GCM) 10K type strain sequencing project: providing services to taxonomists for standard genome sequencing and annotation.</title>
        <authorList>
            <consortium name="The Broad Institute Genomics Platform"/>
            <consortium name="The Broad Institute Genome Sequencing Center for Infectious Disease"/>
            <person name="Wu L."/>
            <person name="Ma J."/>
        </authorList>
    </citation>
    <scope>NUCLEOTIDE SEQUENCE [LARGE SCALE GENOMIC DNA]</scope>
    <source>
        <strain evidence="1 2">JCM 16021</strain>
    </source>
</reference>
<gene>
    <name evidence="1" type="ORF">GCM10009843_18960</name>
</gene>
<proteinExistence type="predicted"/>
<organism evidence="1 2">
    <name type="scientific">Nocardioides bigeumensis</name>
    <dbReference type="NCBI Taxonomy" id="433657"/>
    <lineage>
        <taxon>Bacteria</taxon>
        <taxon>Bacillati</taxon>
        <taxon>Actinomycetota</taxon>
        <taxon>Actinomycetes</taxon>
        <taxon>Propionibacteriales</taxon>
        <taxon>Nocardioidaceae</taxon>
        <taxon>Nocardioides</taxon>
    </lineage>
</organism>
<dbReference type="GO" id="GO:0003677">
    <property type="term" value="F:DNA binding"/>
    <property type="evidence" value="ECO:0007669"/>
    <property type="project" value="UniProtKB-KW"/>
</dbReference>
<name>A0ABN2Y926_9ACTN</name>
<dbReference type="Pfam" id="PF06224">
    <property type="entry name" value="AlkZ-like"/>
    <property type="match status" value="1"/>
</dbReference>
<comment type="caution">
    <text evidence="1">The sequence shown here is derived from an EMBL/GenBank/DDBJ whole genome shotgun (WGS) entry which is preliminary data.</text>
</comment>
<dbReference type="PANTHER" id="PTHR38479">
    <property type="entry name" value="LMO0824 PROTEIN"/>
    <property type="match status" value="1"/>
</dbReference>
<protein>
    <submittedName>
        <fullName evidence="1">Winged helix DNA-binding domain-containing protein</fullName>
    </submittedName>
</protein>
<keyword evidence="2" id="KW-1185">Reference proteome</keyword>
<dbReference type="PANTHER" id="PTHR38479:SF2">
    <property type="entry name" value="WINGED HELIX DNA-BINDING DOMAIN-CONTAINING PROTEIN"/>
    <property type="match status" value="1"/>
</dbReference>
<dbReference type="EMBL" id="BAAAQQ010000011">
    <property type="protein sequence ID" value="GAA2123324.1"/>
    <property type="molecule type" value="Genomic_DNA"/>
</dbReference>
<dbReference type="InterPro" id="IPR009351">
    <property type="entry name" value="AlkZ-like"/>
</dbReference>
<evidence type="ECO:0000313" key="1">
    <source>
        <dbReference type="EMBL" id="GAA2123324.1"/>
    </source>
</evidence>